<keyword evidence="1" id="KW-0812">Transmembrane</keyword>
<feature type="transmembrane region" description="Helical" evidence="1">
    <location>
        <begin position="45"/>
        <end position="67"/>
    </location>
</feature>
<dbReference type="AlphaFoldDB" id="A0A3B0RZW2"/>
<organism evidence="2">
    <name type="scientific">hydrothermal vent metagenome</name>
    <dbReference type="NCBI Taxonomy" id="652676"/>
    <lineage>
        <taxon>unclassified sequences</taxon>
        <taxon>metagenomes</taxon>
        <taxon>ecological metagenomes</taxon>
    </lineage>
</organism>
<name>A0A3B0RZW2_9ZZZZ</name>
<protein>
    <submittedName>
        <fullName evidence="2">Uncharacterized protein</fullName>
    </submittedName>
</protein>
<sequence>MWSIEFLNEIVIMSDVSAYGTNYERGISAAFSRSKSQFFWTTRRLLIGPGAIMTAGLIISILAAIMIDGNGNLLGPAY</sequence>
<gene>
    <name evidence="2" type="ORF">MNBD_ALPHA08-150</name>
</gene>
<dbReference type="EMBL" id="UOEC01000052">
    <property type="protein sequence ID" value="VAV88825.1"/>
    <property type="molecule type" value="Genomic_DNA"/>
</dbReference>
<evidence type="ECO:0000256" key="1">
    <source>
        <dbReference type="SAM" id="Phobius"/>
    </source>
</evidence>
<accession>A0A3B0RZW2</accession>
<keyword evidence="1" id="KW-1133">Transmembrane helix</keyword>
<reference evidence="2" key="1">
    <citation type="submission" date="2018-06" db="EMBL/GenBank/DDBJ databases">
        <authorList>
            <person name="Zhirakovskaya E."/>
        </authorList>
    </citation>
    <scope>NUCLEOTIDE SEQUENCE</scope>
</reference>
<proteinExistence type="predicted"/>
<evidence type="ECO:0000313" key="2">
    <source>
        <dbReference type="EMBL" id="VAV88825.1"/>
    </source>
</evidence>
<keyword evidence="1" id="KW-0472">Membrane</keyword>